<reference evidence="1 2" key="1">
    <citation type="journal article" date="2020" name="bioRxiv">
        <title>Dynamics of infection in a novel group of promiscuous phages and hosts of multiple bacterial genera retrieved from river communities.</title>
        <authorList>
            <person name="Cazares D."/>
            <person name="Cazares A."/>
            <person name="Figueroa W."/>
            <person name="Guarneros G."/>
            <person name="Edwards R.A."/>
            <person name="Vinuesa P."/>
        </authorList>
    </citation>
    <scope>NUCLEOTIDE SEQUENCE [LARGE SCALE GENOMIC DNA]</scope>
</reference>
<gene>
    <name evidence="1" type="ORF">Atoyac1_24</name>
</gene>
<protein>
    <submittedName>
        <fullName evidence="1">Uncharacterized protein</fullName>
    </submittedName>
</protein>
<sequence length="91" mass="10151">MPTLGLISMSYDVVKEINMCARSAKSSVPERHTFKRGPGPCGKTVDSLKIAARQHGVSVLQHTECGEMKEFYYPYPELVGRITITHKESPQ</sequence>
<keyword evidence="2" id="KW-1185">Reference proteome</keyword>
<dbReference type="Pfam" id="PF25755">
    <property type="entry name" value="Phage_T3_1_05"/>
    <property type="match status" value="1"/>
</dbReference>
<dbReference type="Proteomes" id="UP000662993">
    <property type="component" value="Segment"/>
</dbReference>
<dbReference type="EMBL" id="MT682386">
    <property type="protein sequence ID" value="QOC54204.1"/>
    <property type="molecule type" value="Genomic_DNA"/>
</dbReference>
<evidence type="ECO:0000313" key="1">
    <source>
        <dbReference type="EMBL" id="QOC54204.1"/>
    </source>
</evidence>
<name>A0A866D1T6_9CAUD</name>
<dbReference type="InterPro" id="IPR058006">
    <property type="entry name" value="1.05"/>
</dbReference>
<organism evidence="1 2">
    <name type="scientific">Aeromonas phage Atoyac1</name>
    <dbReference type="NCBI Taxonomy" id="2767547"/>
    <lineage>
        <taxon>Viruses</taxon>
        <taxon>Duplodnaviria</taxon>
        <taxon>Heunggongvirae</taxon>
        <taxon>Uroviricota</taxon>
        <taxon>Caudoviricetes</taxon>
        <taxon>Autographivirales</taxon>
        <taxon>Autonotataviridae</taxon>
        <taxon>Melnykvirinae</taxon>
        <taxon>Atoyacvirus</taxon>
        <taxon>Atoyacvirus atoyac1</taxon>
    </lineage>
</organism>
<proteinExistence type="predicted"/>
<accession>A0A866D1T6</accession>
<evidence type="ECO:0000313" key="2">
    <source>
        <dbReference type="Proteomes" id="UP000662993"/>
    </source>
</evidence>